<evidence type="ECO:0000313" key="2">
    <source>
        <dbReference type="Proteomes" id="UP000284451"/>
    </source>
</evidence>
<sequence>MSTTGRTSWPIDTSGWSRCDPHDFGGCAFTATPISTGAALAYRLAATGVGTERIVAVAPERSAGPSLALVAIPRAGAVWTSFNPEHSPERIARVRAMARPVALLISGNLAGLVPAGARDHAGRFDPIDMPFLHVQMTSPEALARIGSAFAERMAARADTDND</sequence>
<dbReference type="InterPro" id="IPR050237">
    <property type="entry name" value="ATP-dep_AMP-bd_enzyme"/>
</dbReference>
<reference evidence="1 2" key="1">
    <citation type="submission" date="2019-01" db="EMBL/GenBank/DDBJ databases">
        <title>Sinorhodobacter populi sp. nov. isolated from the symptomatic bark tissue of Populus euramericana canker.</title>
        <authorList>
            <person name="Xu G."/>
        </authorList>
    </citation>
    <scope>NUCLEOTIDE SEQUENCE [LARGE SCALE GENOMIC DNA]</scope>
    <source>
        <strain evidence="1 2">07D10-4-3</strain>
    </source>
</reference>
<dbReference type="PANTHER" id="PTHR43767:SF1">
    <property type="entry name" value="NONRIBOSOMAL PEPTIDE SYNTHASE PES1 (EUROFUNG)-RELATED"/>
    <property type="match status" value="1"/>
</dbReference>
<dbReference type="Proteomes" id="UP000284451">
    <property type="component" value="Unassembled WGS sequence"/>
</dbReference>
<organism evidence="1 2">
    <name type="scientific">Paenirhodobacter populi</name>
    <dbReference type="NCBI Taxonomy" id="2306993"/>
    <lineage>
        <taxon>Bacteria</taxon>
        <taxon>Pseudomonadati</taxon>
        <taxon>Pseudomonadota</taxon>
        <taxon>Alphaproteobacteria</taxon>
        <taxon>Rhodobacterales</taxon>
        <taxon>Rhodobacter group</taxon>
        <taxon>Paenirhodobacter</taxon>
    </lineage>
</organism>
<gene>
    <name evidence="1" type="ORF">D2T29_18170</name>
</gene>
<dbReference type="RefSeq" id="WP_128233570.1">
    <property type="nucleotide sequence ID" value="NZ_SAUY01000030.1"/>
</dbReference>
<protein>
    <recommendedName>
        <fullName evidence="3">AMP-dependent synthetase/ligase domain-containing protein</fullName>
    </recommendedName>
</protein>
<comment type="caution">
    <text evidence="1">The sequence shown here is derived from an EMBL/GenBank/DDBJ whole genome shotgun (WGS) entry which is preliminary data.</text>
</comment>
<evidence type="ECO:0008006" key="3">
    <source>
        <dbReference type="Google" id="ProtNLM"/>
    </source>
</evidence>
<proteinExistence type="predicted"/>
<dbReference type="EMBL" id="SAUY01000030">
    <property type="protein sequence ID" value="RWR27638.1"/>
    <property type="molecule type" value="Genomic_DNA"/>
</dbReference>
<dbReference type="AlphaFoldDB" id="A0A443K4D5"/>
<name>A0A443K4D5_9RHOB</name>
<accession>A0A443K4D5</accession>
<reference evidence="1 2" key="2">
    <citation type="submission" date="2019-01" db="EMBL/GenBank/DDBJ databases">
        <authorList>
            <person name="Li Y."/>
        </authorList>
    </citation>
    <scope>NUCLEOTIDE SEQUENCE [LARGE SCALE GENOMIC DNA]</scope>
    <source>
        <strain evidence="1 2">07D10-4-3</strain>
    </source>
</reference>
<dbReference type="PANTHER" id="PTHR43767">
    <property type="entry name" value="LONG-CHAIN-FATTY-ACID--COA LIGASE"/>
    <property type="match status" value="1"/>
</dbReference>
<dbReference type="Gene3D" id="3.40.50.980">
    <property type="match status" value="1"/>
</dbReference>
<evidence type="ECO:0000313" key="1">
    <source>
        <dbReference type="EMBL" id="RWR27638.1"/>
    </source>
</evidence>
<dbReference type="SUPFAM" id="SSF56801">
    <property type="entry name" value="Acetyl-CoA synthetase-like"/>
    <property type="match status" value="1"/>
</dbReference>